<name>A0AAU8MHX1_9CAUD</name>
<protein>
    <recommendedName>
        <fullName evidence="4">Capsid protein</fullName>
    </recommendedName>
</protein>
<feature type="compositionally biased region" description="Low complexity" evidence="1">
    <location>
        <begin position="378"/>
        <end position="389"/>
    </location>
</feature>
<evidence type="ECO:0000313" key="3">
    <source>
        <dbReference type="EMBL" id="XCO00471.1"/>
    </source>
</evidence>
<reference evidence="3" key="1">
    <citation type="submission" date="2024-06" db="EMBL/GenBank/DDBJ databases">
        <title>Intestivirid acquisition increases across infancy in a wild primate population.</title>
        <authorList>
            <person name="Schneider-Creas I.A."/>
            <person name="Moya I.L."/>
            <person name="Chiou K.L."/>
            <person name="Baniel A."/>
            <person name="Azanaw Haile A."/>
            <person name="Kebede F."/>
            <person name="Abebe B."/>
            <person name="Snyder-Mackler N."/>
            <person name="Varsani A."/>
        </authorList>
    </citation>
    <scope>NUCLEOTIDE SEQUENCE</scope>
    <source>
        <strain evidence="3">Int_RNL_2017_0546_COW</strain>
        <strain evidence="2">Int_RNL_2018_0945_COW</strain>
    </source>
</reference>
<proteinExistence type="predicted"/>
<organism evidence="3">
    <name type="scientific">Geladintestivirus 1</name>
    <dbReference type="NCBI Taxonomy" id="3233133"/>
    <lineage>
        <taxon>Viruses</taxon>
        <taxon>Duplodnaviria</taxon>
        <taxon>Heunggongvirae</taxon>
        <taxon>Uroviricota</taxon>
        <taxon>Caudoviricetes</taxon>
        <taxon>Crassvirales</taxon>
    </lineage>
</organism>
<dbReference type="EMBL" id="PP965498">
    <property type="protein sequence ID" value="XCO00374.1"/>
    <property type="molecule type" value="Genomic_DNA"/>
</dbReference>
<sequence length="389" mass="44405">MGMQNIRVVLPEQIDLLINTSINDIVNQLVRSSVGVVNDRIVTDNSKIQQINSLRTLYKVQDIDITPNSSYKSISVFYEVTVETDDTDSLDVSNRVLLVRINNLDAEIAIPKLRNKTDCVRFNNKIRQQFKEYMTYFSVDTIVNVEDEIAIVTITSTDKDSPISILSIGEALDTDSEERKKEILKHKEELAELKDETDSVFLFNKNSAYSGKLEGTNFPTNYLYVIDFSISYRQAKLGYNEIGLGYLYDENSFISNIFPVRLIDDVFLADTINDFQLAPKLRSPIIVNHDNSFDLYFPKFIKSNIGYTLENKLLPYKLRFAYIAKPAIVKYEQDIIGEDVDCDLPEHLHVDIVKHAVELYMQAIGRGNPQPREEQANTGQTTSVQQGQQ</sequence>
<feature type="region of interest" description="Disordered" evidence="1">
    <location>
        <begin position="367"/>
        <end position="389"/>
    </location>
</feature>
<accession>A0AAU8MHX1</accession>
<dbReference type="EMBL" id="PP965499">
    <property type="protein sequence ID" value="XCO00471.1"/>
    <property type="molecule type" value="Genomic_DNA"/>
</dbReference>
<evidence type="ECO:0008006" key="4">
    <source>
        <dbReference type="Google" id="ProtNLM"/>
    </source>
</evidence>
<evidence type="ECO:0000256" key="1">
    <source>
        <dbReference type="SAM" id="MobiDB-lite"/>
    </source>
</evidence>
<evidence type="ECO:0000313" key="2">
    <source>
        <dbReference type="EMBL" id="XCO00374.1"/>
    </source>
</evidence>